<evidence type="ECO:0000313" key="3">
    <source>
        <dbReference type="Proteomes" id="UP000308697"/>
    </source>
</evidence>
<reference evidence="2 3" key="1">
    <citation type="submission" date="2019-04" db="EMBL/GenBank/DDBJ databases">
        <title>Streptomyces piniterrae sp. nov., a heliquinomycin-producing actinomycete isolated from rhizosphere soil of Pinus yunnanensis.</title>
        <authorList>
            <person name="Zhuang X."/>
            <person name="Zhao J."/>
        </authorList>
    </citation>
    <scope>NUCLEOTIDE SEQUENCE [LARGE SCALE GENOMIC DNA]</scope>
    <source>
        <strain evidence="3">jys28</strain>
    </source>
</reference>
<keyword evidence="3" id="KW-1185">Reference proteome</keyword>
<protein>
    <recommendedName>
        <fullName evidence="4">Nucleopolyhedrovirus P10 family protein</fullName>
    </recommendedName>
</protein>
<dbReference type="AlphaFoldDB" id="A0A4U0NMA6"/>
<comment type="caution">
    <text evidence="2">The sequence shown here is derived from an EMBL/GenBank/DDBJ whole genome shotgun (WGS) entry which is preliminary data.</text>
</comment>
<name>A0A4U0NMA6_9ACTN</name>
<evidence type="ECO:0000256" key="1">
    <source>
        <dbReference type="SAM" id="MobiDB-lite"/>
    </source>
</evidence>
<dbReference type="OrthoDB" id="4338350at2"/>
<feature type="compositionally biased region" description="Acidic residues" evidence="1">
    <location>
        <begin position="133"/>
        <end position="143"/>
    </location>
</feature>
<feature type="region of interest" description="Disordered" evidence="1">
    <location>
        <begin position="133"/>
        <end position="181"/>
    </location>
</feature>
<organism evidence="2 3">
    <name type="scientific">Streptomyces piniterrae</name>
    <dbReference type="NCBI Taxonomy" id="2571125"/>
    <lineage>
        <taxon>Bacteria</taxon>
        <taxon>Bacillati</taxon>
        <taxon>Actinomycetota</taxon>
        <taxon>Actinomycetes</taxon>
        <taxon>Kitasatosporales</taxon>
        <taxon>Streptomycetaceae</taxon>
        <taxon>Streptomyces</taxon>
    </lineage>
</organism>
<sequence length="264" mass="25617">MAANQLAQTVRQQLGIGRVLPLGGPEDGAWITERAAAEVLRTAVGGLAGVRLGALRLAVADPDSAPEPAVPPPPSALPPGPLRIEADFAAVADRPLPAVAEGLRAALLAAADRELGLVVSTVDLRVSDLLEEGEAGGEGEAEGEGAGGGQAGPSPAGAETGPPSAEAGPADAPGGRTGSTASGLGGIAATALAVPGVARLAPVLGSLSRPVRVTDGHALIQLATTAGHRTLDVAAAVRAAVTSAMPAPLTVAVLVTAVEPGRTA</sequence>
<gene>
    <name evidence="2" type="ORF">FCH28_22055</name>
</gene>
<accession>A0A4U0NMA6</accession>
<evidence type="ECO:0008006" key="4">
    <source>
        <dbReference type="Google" id="ProtNLM"/>
    </source>
</evidence>
<dbReference type="RefSeq" id="WP_136741805.1">
    <property type="nucleotide sequence ID" value="NZ_SUMB01000007.1"/>
</dbReference>
<proteinExistence type="predicted"/>
<dbReference type="Proteomes" id="UP000308697">
    <property type="component" value="Unassembled WGS sequence"/>
</dbReference>
<dbReference type="EMBL" id="SUMB01000007">
    <property type="protein sequence ID" value="TJZ51174.1"/>
    <property type="molecule type" value="Genomic_DNA"/>
</dbReference>
<evidence type="ECO:0000313" key="2">
    <source>
        <dbReference type="EMBL" id="TJZ51174.1"/>
    </source>
</evidence>